<keyword evidence="2" id="KW-1185">Reference proteome</keyword>
<reference evidence="1 2" key="1">
    <citation type="submission" date="2017-10" db="EMBL/GenBank/DDBJ databases">
        <title>A novel species of cold-tolerant Malassezia isolated from bats.</title>
        <authorList>
            <person name="Lorch J.M."/>
            <person name="Palmer J.M."/>
            <person name="Vanderwolf K.J."/>
            <person name="Schmidt K.Z."/>
            <person name="Verant M.L."/>
            <person name="Weller T.J."/>
            <person name="Blehert D.S."/>
        </authorList>
    </citation>
    <scope>NUCLEOTIDE SEQUENCE [LARGE SCALE GENOMIC DNA]</scope>
    <source>
        <strain evidence="1 2">NWHC:44797-103</strain>
    </source>
</reference>
<dbReference type="EMBL" id="KZ454993">
    <property type="protein sequence ID" value="PKI82953.1"/>
    <property type="molecule type" value="Genomic_DNA"/>
</dbReference>
<name>A0A2N1J8R6_9BASI</name>
<dbReference type="OrthoDB" id="1696305at2759"/>
<protein>
    <recommendedName>
        <fullName evidence="3">Ribosomal protein/NADH dehydrogenase domain-containing protein</fullName>
    </recommendedName>
</protein>
<sequence length="102" mass="10809">MVRGRNAARLRAVVDRLESGAGTRKLPASIAALEFRVPTKFAERRTCELPRIVYANPALKVDVVPLGGAEKMSESADANSAAGASVTGDIAKELMTVAQFHS</sequence>
<dbReference type="STRING" id="2020962.A0A2N1J8R6"/>
<proteinExistence type="predicted"/>
<accession>A0A2N1J8R6</accession>
<dbReference type="AlphaFoldDB" id="A0A2N1J8R6"/>
<dbReference type="Proteomes" id="UP000232875">
    <property type="component" value="Unassembled WGS sequence"/>
</dbReference>
<evidence type="ECO:0000313" key="2">
    <source>
        <dbReference type="Proteomes" id="UP000232875"/>
    </source>
</evidence>
<evidence type="ECO:0008006" key="3">
    <source>
        <dbReference type="Google" id="ProtNLM"/>
    </source>
</evidence>
<evidence type="ECO:0000313" key="1">
    <source>
        <dbReference type="EMBL" id="PKI82953.1"/>
    </source>
</evidence>
<gene>
    <name evidence="1" type="ORF">MVES_003221</name>
</gene>
<organism evidence="1 2">
    <name type="scientific">Malassezia vespertilionis</name>
    <dbReference type="NCBI Taxonomy" id="2020962"/>
    <lineage>
        <taxon>Eukaryota</taxon>
        <taxon>Fungi</taxon>
        <taxon>Dikarya</taxon>
        <taxon>Basidiomycota</taxon>
        <taxon>Ustilaginomycotina</taxon>
        <taxon>Malasseziomycetes</taxon>
        <taxon>Malasseziales</taxon>
        <taxon>Malasseziaceae</taxon>
        <taxon>Malassezia</taxon>
    </lineage>
</organism>